<name>A0A199VZH0_ANACO</name>
<comment type="caution">
    <text evidence="2">The sequence shown here is derived from an EMBL/GenBank/DDBJ whole genome shotgun (WGS) entry which is preliminary data.</text>
</comment>
<evidence type="ECO:0000313" key="2">
    <source>
        <dbReference type="EMBL" id="OAY82378.1"/>
    </source>
</evidence>
<gene>
    <name evidence="2" type="ORF">ACMD2_22141</name>
</gene>
<proteinExistence type="predicted"/>
<sequence length="201" mass="20662">MLSVGELHRGVETVRKMAVLVQGDVTVLALREAGELREANSGVPAGVGGDVEESEADVDLGLAELASVFGVQREKPVDGFRRGGGEEGEGGDGGEAEDGGADGELVLDGEGEGLGGVRAVDAEGLVPDGVLGVEFDLAGARDTGATDVEGGVELGVGQMVQVQGLLYPLCNLVFVEEKKREKQSSDEVAASTQMITINKKR</sequence>
<evidence type="ECO:0000313" key="3">
    <source>
        <dbReference type="Proteomes" id="UP000092600"/>
    </source>
</evidence>
<dbReference type="Proteomes" id="UP000092600">
    <property type="component" value="Unassembled WGS sequence"/>
</dbReference>
<dbReference type="EMBL" id="LSRQ01000509">
    <property type="protein sequence ID" value="OAY82378.1"/>
    <property type="molecule type" value="Genomic_DNA"/>
</dbReference>
<feature type="region of interest" description="Disordered" evidence="1">
    <location>
        <begin position="77"/>
        <end position="108"/>
    </location>
</feature>
<dbReference type="AlphaFoldDB" id="A0A199VZH0"/>
<accession>A0A199VZH0</accession>
<feature type="compositionally biased region" description="Acidic residues" evidence="1">
    <location>
        <begin position="86"/>
        <end position="108"/>
    </location>
</feature>
<reference evidence="2 3" key="1">
    <citation type="journal article" date="2016" name="DNA Res.">
        <title>The draft genome of MD-2 pineapple using hybrid error correction of long reads.</title>
        <authorList>
            <person name="Redwan R.M."/>
            <person name="Saidin A."/>
            <person name="Kumar S.V."/>
        </authorList>
    </citation>
    <scope>NUCLEOTIDE SEQUENCE [LARGE SCALE GENOMIC DNA]</scope>
    <source>
        <strain evidence="3">cv. MD2</strain>
        <tissue evidence="2">Leaf</tissue>
    </source>
</reference>
<evidence type="ECO:0000256" key="1">
    <source>
        <dbReference type="SAM" id="MobiDB-lite"/>
    </source>
</evidence>
<protein>
    <submittedName>
        <fullName evidence="2">Uncharacterized protein</fullName>
    </submittedName>
</protein>
<organism evidence="2 3">
    <name type="scientific">Ananas comosus</name>
    <name type="common">Pineapple</name>
    <name type="synonym">Ananas ananas</name>
    <dbReference type="NCBI Taxonomy" id="4615"/>
    <lineage>
        <taxon>Eukaryota</taxon>
        <taxon>Viridiplantae</taxon>
        <taxon>Streptophyta</taxon>
        <taxon>Embryophyta</taxon>
        <taxon>Tracheophyta</taxon>
        <taxon>Spermatophyta</taxon>
        <taxon>Magnoliopsida</taxon>
        <taxon>Liliopsida</taxon>
        <taxon>Poales</taxon>
        <taxon>Bromeliaceae</taxon>
        <taxon>Bromelioideae</taxon>
        <taxon>Ananas</taxon>
    </lineage>
</organism>